<dbReference type="EMBL" id="JGDB01000444">
    <property type="protein sequence ID" value="EXY87501.1"/>
    <property type="molecule type" value="Genomic_DNA"/>
</dbReference>
<proteinExistence type="predicted"/>
<organism evidence="1 2">
    <name type="scientific">Bacteroides fragilis str. 3998T(B)3</name>
    <dbReference type="NCBI Taxonomy" id="1339316"/>
    <lineage>
        <taxon>Bacteria</taxon>
        <taxon>Pseudomonadati</taxon>
        <taxon>Bacteroidota</taxon>
        <taxon>Bacteroidia</taxon>
        <taxon>Bacteroidales</taxon>
        <taxon>Bacteroidaceae</taxon>
        <taxon>Bacteroides</taxon>
    </lineage>
</organism>
<dbReference type="PATRIC" id="fig|1339316.3.peg.5487"/>
<comment type="caution">
    <text evidence="1">The sequence shown here is derived from an EMBL/GenBank/DDBJ whole genome shotgun (WGS) entry which is preliminary data.</text>
</comment>
<evidence type="ECO:0000313" key="2">
    <source>
        <dbReference type="Proteomes" id="UP000020773"/>
    </source>
</evidence>
<protein>
    <submittedName>
        <fullName evidence="1">Uncharacterized protein</fullName>
    </submittedName>
</protein>
<sequence length="55" mass="6621">LITNDADLWRIRVLTHPHLVYSLYLFKKRKKIHPVTLVTNYLYLISDLCPLNNKR</sequence>
<reference evidence="1 2" key="1">
    <citation type="submission" date="2014-02" db="EMBL/GenBank/DDBJ databases">
        <authorList>
            <person name="Sears C."/>
            <person name="Carroll K."/>
            <person name="Sack B.R."/>
            <person name="Qadri F."/>
            <person name="Myers L.L."/>
            <person name="Chung G.-T."/>
            <person name="Escheverria P."/>
            <person name="Fraser C.M."/>
            <person name="Sadzewicz L."/>
            <person name="Shefchek K.A."/>
            <person name="Tallon L."/>
            <person name="Das S.P."/>
            <person name="Daugherty S."/>
            <person name="Mongodin E.F."/>
        </authorList>
    </citation>
    <scope>NUCLEOTIDE SEQUENCE [LARGE SCALE GENOMIC DNA]</scope>
    <source>
        <strain evidence="2">3998T(B)3</strain>
    </source>
</reference>
<name>A0A015UWU5_BACFG</name>
<evidence type="ECO:0000313" key="1">
    <source>
        <dbReference type="EMBL" id="EXY87501.1"/>
    </source>
</evidence>
<accession>A0A015UWU5</accession>
<dbReference type="AlphaFoldDB" id="A0A015UWU5"/>
<feature type="non-terminal residue" evidence="1">
    <location>
        <position position="1"/>
    </location>
</feature>
<dbReference type="Proteomes" id="UP000020773">
    <property type="component" value="Unassembled WGS sequence"/>
</dbReference>
<gene>
    <name evidence="1" type="ORF">M125_5877</name>
</gene>